<dbReference type="PROSITE" id="PS50878">
    <property type="entry name" value="RT_POL"/>
    <property type="match status" value="1"/>
</dbReference>
<protein>
    <recommendedName>
        <fullName evidence="1">Reverse transcriptase domain-containing protein</fullName>
    </recommendedName>
</protein>
<name>A0ABN9LEJ8_9NEOB</name>
<feature type="domain" description="Reverse transcriptase" evidence="1">
    <location>
        <begin position="1"/>
        <end position="107"/>
    </location>
</feature>
<dbReference type="PANTHER" id="PTHR21301:SF10">
    <property type="entry name" value="REVERSE TRANSCRIPTASE DOMAIN-CONTAINING PROTEIN"/>
    <property type="match status" value="1"/>
</dbReference>
<dbReference type="Pfam" id="PF26215">
    <property type="entry name" value="HTH_animal"/>
    <property type="match status" value="1"/>
</dbReference>
<dbReference type="PANTHER" id="PTHR21301">
    <property type="entry name" value="REVERSE TRANSCRIPTASE"/>
    <property type="match status" value="1"/>
</dbReference>
<dbReference type="Proteomes" id="UP001176940">
    <property type="component" value="Unassembled WGS sequence"/>
</dbReference>
<evidence type="ECO:0000313" key="2">
    <source>
        <dbReference type="EMBL" id="CAJ0940196.1"/>
    </source>
</evidence>
<sequence>MSPQYANLFMAKLGEEFLSSCSVKPLAFFRYIDDLLIIWAGSKDDLLTFHNNFNKFHPTIKLSLNVSKTQIHFLDMTIYIKDNAIQTSIYHKPTGRPAYLRWNSFHPRHTKKSIIYSQALRYIRICSDSKDSGSLRNTFLQLGYHPLVIDEQIHKIHKN</sequence>
<evidence type="ECO:0000313" key="3">
    <source>
        <dbReference type="Proteomes" id="UP001176940"/>
    </source>
</evidence>
<organism evidence="2 3">
    <name type="scientific">Ranitomeya imitator</name>
    <name type="common">mimic poison frog</name>
    <dbReference type="NCBI Taxonomy" id="111125"/>
    <lineage>
        <taxon>Eukaryota</taxon>
        <taxon>Metazoa</taxon>
        <taxon>Chordata</taxon>
        <taxon>Craniata</taxon>
        <taxon>Vertebrata</taxon>
        <taxon>Euteleostomi</taxon>
        <taxon>Amphibia</taxon>
        <taxon>Batrachia</taxon>
        <taxon>Anura</taxon>
        <taxon>Neobatrachia</taxon>
        <taxon>Hyloidea</taxon>
        <taxon>Dendrobatidae</taxon>
        <taxon>Dendrobatinae</taxon>
        <taxon>Ranitomeya</taxon>
    </lineage>
</organism>
<comment type="caution">
    <text evidence="2">The sequence shown here is derived from an EMBL/GenBank/DDBJ whole genome shotgun (WGS) entry which is preliminary data.</text>
</comment>
<evidence type="ECO:0000259" key="1">
    <source>
        <dbReference type="PROSITE" id="PS50878"/>
    </source>
</evidence>
<proteinExistence type="predicted"/>
<dbReference type="EMBL" id="CAUEEQ010016512">
    <property type="protein sequence ID" value="CAJ0940196.1"/>
    <property type="molecule type" value="Genomic_DNA"/>
</dbReference>
<dbReference type="Pfam" id="PF00078">
    <property type="entry name" value="RVT_1"/>
    <property type="match status" value="1"/>
</dbReference>
<accession>A0ABN9LEJ8</accession>
<keyword evidence="3" id="KW-1185">Reference proteome</keyword>
<gene>
    <name evidence="2" type="ORF">RIMI_LOCUS8352284</name>
</gene>
<dbReference type="InterPro" id="IPR058912">
    <property type="entry name" value="HTH_animal"/>
</dbReference>
<dbReference type="InterPro" id="IPR000477">
    <property type="entry name" value="RT_dom"/>
</dbReference>
<reference evidence="2" key="1">
    <citation type="submission" date="2023-07" db="EMBL/GenBank/DDBJ databases">
        <authorList>
            <person name="Stuckert A."/>
        </authorList>
    </citation>
    <scope>NUCLEOTIDE SEQUENCE</scope>
</reference>